<dbReference type="EMBL" id="CP023777">
    <property type="protein sequence ID" value="ATL48664.1"/>
    <property type="molecule type" value="Genomic_DNA"/>
</dbReference>
<dbReference type="Pfam" id="PF04222">
    <property type="entry name" value="DUF416"/>
    <property type="match status" value="1"/>
</dbReference>
<evidence type="ECO:0000313" key="1">
    <source>
        <dbReference type="EMBL" id="ATL48664.1"/>
    </source>
</evidence>
<evidence type="ECO:0000313" key="2">
    <source>
        <dbReference type="Proteomes" id="UP000220133"/>
    </source>
</evidence>
<dbReference type="Gene3D" id="1.20.1590.10">
    <property type="entry name" value="YP_001051499.1 domain like"/>
    <property type="match status" value="1"/>
</dbReference>
<dbReference type="AlphaFoldDB" id="A0A291QXS7"/>
<protein>
    <recommendedName>
        <fullName evidence="3">DUF416 domain-containing protein</fullName>
    </recommendedName>
</protein>
<gene>
    <name evidence="1" type="ORF">COR50_16665</name>
</gene>
<dbReference type="InterPro" id="IPR007338">
    <property type="entry name" value="DUF416"/>
</dbReference>
<dbReference type="Proteomes" id="UP000220133">
    <property type="component" value="Chromosome"/>
</dbReference>
<keyword evidence="2" id="KW-1185">Reference proteome</keyword>
<name>A0A291QXS7_9BACT</name>
<sequence>MYMDIQKINQLDLTRGLVFCYLVCKRLFPNYVYFSDHYGTGDPSKLEDSMQFIYREMLQDEFDEEKLDYLDRQVKLQVPNLRIHTHIYAELAYLAATAVRYTLGMIRERDKGYTVNAMVLAFDSISAFVNHRDHKKWDLYSIEEEELTVKESTLQDGIVDYLLLRDDIDLDDVDLLLQMQSYNRNGVLDSQLDLVPLEGGAL</sequence>
<dbReference type="InterPro" id="IPR023381">
    <property type="entry name" value="YP001051499.1-like_dom_sf"/>
</dbReference>
<proteinExistence type="predicted"/>
<reference evidence="1 2" key="1">
    <citation type="submission" date="2017-10" db="EMBL/GenBank/DDBJ databases">
        <title>Paenichitinophaga pekingensis gen. nov., sp. nov., isolated from activated sludge.</title>
        <authorList>
            <person name="Jin D."/>
            <person name="Kong X."/>
            <person name="Deng Y."/>
            <person name="Bai Z."/>
        </authorList>
    </citation>
    <scope>NUCLEOTIDE SEQUENCE [LARGE SCALE GENOMIC DNA]</scope>
    <source>
        <strain evidence="1 2">13</strain>
    </source>
</reference>
<accession>A0A291QXS7</accession>
<organism evidence="1 2">
    <name type="scientific">Chitinophaga caeni</name>
    <dbReference type="NCBI Taxonomy" id="2029983"/>
    <lineage>
        <taxon>Bacteria</taxon>
        <taxon>Pseudomonadati</taxon>
        <taxon>Bacteroidota</taxon>
        <taxon>Chitinophagia</taxon>
        <taxon>Chitinophagales</taxon>
        <taxon>Chitinophagaceae</taxon>
        <taxon>Chitinophaga</taxon>
    </lineage>
</organism>
<evidence type="ECO:0008006" key="3">
    <source>
        <dbReference type="Google" id="ProtNLM"/>
    </source>
</evidence>
<dbReference type="KEGG" id="cbae:COR50_16665"/>